<evidence type="ECO:0000256" key="1">
    <source>
        <dbReference type="ARBA" id="ARBA00004651"/>
    </source>
</evidence>
<keyword evidence="2" id="KW-1003">Cell membrane</keyword>
<dbReference type="Pfam" id="PF06146">
    <property type="entry name" value="PsiE"/>
    <property type="match status" value="1"/>
</dbReference>
<name>A0A0S4XMB5_9BACT</name>
<evidence type="ECO:0000313" key="7">
    <source>
        <dbReference type="EMBL" id="CUV65423.1"/>
    </source>
</evidence>
<dbReference type="AlphaFoldDB" id="A0A0S4XMB5"/>
<evidence type="ECO:0000256" key="5">
    <source>
        <dbReference type="ARBA" id="ARBA00023136"/>
    </source>
</evidence>
<keyword evidence="3 6" id="KW-0812">Transmembrane</keyword>
<comment type="subcellular location">
    <subcellularLocation>
        <location evidence="1">Cell membrane</location>
        <topology evidence="1">Multi-pass membrane protein</topology>
    </subcellularLocation>
</comment>
<dbReference type="GO" id="GO:0005886">
    <property type="term" value="C:plasma membrane"/>
    <property type="evidence" value="ECO:0007669"/>
    <property type="project" value="UniProtKB-SubCell"/>
</dbReference>
<proteinExistence type="predicted"/>
<organism evidence="7">
    <name type="scientific">Sulfurovum sp. enrichment culture clone C5</name>
    <dbReference type="NCBI Taxonomy" id="497650"/>
    <lineage>
        <taxon>Bacteria</taxon>
        <taxon>Pseudomonadati</taxon>
        <taxon>Campylobacterota</taxon>
        <taxon>Epsilonproteobacteria</taxon>
        <taxon>Campylobacterales</taxon>
        <taxon>Sulfurovaceae</taxon>
        <taxon>Sulfurovum</taxon>
        <taxon>environmental samples</taxon>
    </lineage>
</organism>
<gene>
    <name evidence="7" type="ORF">BN3087_330039</name>
</gene>
<evidence type="ECO:0000256" key="4">
    <source>
        <dbReference type="ARBA" id="ARBA00022989"/>
    </source>
</evidence>
<reference evidence="7" key="1">
    <citation type="submission" date="2015-11" db="EMBL/GenBank/DDBJ databases">
        <authorList>
            <person name="Zhang Y."/>
            <person name="Guo Z."/>
        </authorList>
    </citation>
    <scope>NUCLEOTIDE SEQUENCE</scope>
    <source>
        <strain evidence="7">BN30871</strain>
    </source>
</reference>
<evidence type="ECO:0000256" key="3">
    <source>
        <dbReference type="ARBA" id="ARBA00022692"/>
    </source>
</evidence>
<dbReference type="EMBL" id="FAXN01000033">
    <property type="protein sequence ID" value="CUV65423.1"/>
    <property type="molecule type" value="Genomic_DNA"/>
</dbReference>
<keyword evidence="4 6" id="KW-1133">Transmembrane helix</keyword>
<accession>A0A0S4XMB5</accession>
<evidence type="ECO:0000256" key="2">
    <source>
        <dbReference type="ARBA" id="ARBA00022475"/>
    </source>
</evidence>
<protein>
    <submittedName>
        <fullName evidence="7">Membrane protein (Modular protein)</fullName>
    </submittedName>
</protein>
<feature type="transmembrane region" description="Helical" evidence="6">
    <location>
        <begin position="12"/>
        <end position="30"/>
    </location>
</feature>
<feature type="transmembrane region" description="Helical" evidence="6">
    <location>
        <begin position="65"/>
        <end position="87"/>
    </location>
</feature>
<feature type="transmembrane region" description="Helical" evidence="6">
    <location>
        <begin position="93"/>
        <end position="112"/>
    </location>
</feature>
<evidence type="ECO:0000256" key="6">
    <source>
        <dbReference type="SAM" id="Phobius"/>
    </source>
</evidence>
<dbReference type="InterPro" id="IPR020948">
    <property type="entry name" value="P_starv_induced_PsiE-like"/>
</dbReference>
<sequence length="128" mass="15137">MDIKLARYFEKYLAVIIATIVFLSIIFFGIDFYKAVTLMLEFIVLIEVVRMILDFIEKKTLQLRFVMDIFIIFLTRDVVINVTQPAINQNKVIFLIFVIFVFFIFRILSMYFSPTNTPKNNNIQDSSE</sequence>
<keyword evidence="5 6" id="KW-0472">Membrane</keyword>